<dbReference type="InterPro" id="IPR037175">
    <property type="entry name" value="KFase_sf"/>
</dbReference>
<dbReference type="Pfam" id="PF04199">
    <property type="entry name" value="Cyclase"/>
    <property type="match status" value="1"/>
</dbReference>
<accession>A0AAV5A935</accession>
<reference evidence="4" key="1">
    <citation type="submission" date="2021-10" db="EMBL/GenBank/DDBJ databases">
        <title>De novo Genome Assembly of Clathrus columnatus (Basidiomycota, Fungi) Using Illumina and Nanopore Sequence Data.</title>
        <authorList>
            <person name="Ogiso-Tanaka E."/>
            <person name="Itagaki H."/>
            <person name="Hosoya T."/>
            <person name="Hosaka K."/>
        </authorList>
    </citation>
    <scope>NUCLEOTIDE SEQUENCE</scope>
    <source>
        <strain evidence="4">MO-923</strain>
    </source>
</reference>
<dbReference type="PANTHER" id="PTHR31118">
    <property type="entry name" value="CYCLASE-LIKE PROTEIN 2"/>
    <property type="match status" value="1"/>
</dbReference>
<evidence type="ECO:0000256" key="1">
    <source>
        <dbReference type="ARBA" id="ARBA00007865"/>
    </source>
</evidence>
<dbReference type="Pfam" id="PF18596">
    <property type="entry name" value="Sld7_C"/>
    <property type="match status" value="1"/>
</dbReference>
<dbReference type="PANTHER" id="PTHR31118:SF12">
    <property type="entry name" value="CYCLASE-LIKE PROTEIN 2"/>
    <property type="match status" value="1"/>
</dbReference>
<dbReference type="AlphaFoldDB" id="A0AAV5A935"/>
<organism evidence="4 5">
    <name type="scientific">Clathrus columnatus</name>
    <dbReference type="NCBI Taxonomy" id="1419009"/>
    <lineage>
        <taxon>Eukaryota</taxon>
        <taxon>Fungi</taxon>
        <taxon>Dikarya</taxon>
        <taxon>Basidiomycota</taxon>
        <taxon>Agaricomycotina</taxon>
        <taxon>Agaricomycetes</taxon>
        <taxon>Phallomycetidae</taxon>
        <taxon>Phallales</taxon>
        <taxon>Clathraceae</taxon>
        <taxon>Clathrus</taxon>
    </lineage>
</organism>
<comment type="caution">
    <text evidence="4">The sequence shown here is derived from an EMBL/GenBank/DDBJ whole genome shotgun (WGS) entry which is preliminary data.</text>
</comment>
<dbReference type="InterPro" id="IPR041260">
    <property type="entry name" value="Sld7_C"/>
</dbReference>
<sequence length="537" mass="60294">MTLEKDGFNVTAISFGSHTGTHVDAPSHSIKDAATITDLNLSLFQGPALVLDVRGKKPRERITWENLEPLYAHRMREGQIVVLYTGWSTYWQSPHYIDHPYLDRSAAEGLIKAGIRTVAMDCMSPDETFHEGSQGTGDYIAHEIILSHGGVIAENLRNIESIAEGNFMIRWCFTLQVSLHEEEEADDIGVFDERDVTRLFNTVNMNDPLTIAEETREYRLLFRGSLSLPDSDVVLDGELLLGITFVAETFPSSPSRLLNSPIALALESMRGRPSLRLISVVKTSDVNYECPGDVHMYIQPRSVLASRFFENILCTESLNESGLTQHAIRLGFGDGHGADDSDILIFGRLSPFQSILRLSVGRIIPQQVLTAKRKPRPDDPAPRIPSAFVPTKKTRKRENHIWSDSNQSKRVEATRSQGQYKSLSLPEDELDSTQPERPTPKQFSSNVVSVRETANIETLNKAVVKKLTVDRLSQCGVFKDHPEFRDLFNHTVHSVGFALRRVMKNTQVDSEDAKQLINLHVKLYLDGHRGVTRINNN</sequence>
<dbReference type="EMBL" id="BPWL01000003">
    <property type="protein sequence ID" value="GJJ08410.1"/>
    <property type="molecule type" value="Genomic_DNA"/>
</dbReference>
<evidence type="ECO:0000256" key="2">
    <source>
        <dbReference type="SAM" id="MobiDB-lite"/>
    </source>
</evidence>
<feature type="compositionally biased region" description="Polar residues" evidence="2">
    <location>
        <begin position="432"/>
        <end position="445"/>
    </location>
</feature>
<protein>
    <recommendedName>
        <fullName evidence="3">Sld7 C-terminal domain-containing protein</fullName>
    </recommendedName>
</protein>
<evidence type="ECO:0000259" key="3">
    <source>
        <dbReference type="Pfam" id="PF18596"/>
    </source>
</evidence>
<feature type="region of interest" description="Disordered" evidence="2">
    <location>
        <begin position="369"/>
        <end position="445"/>
    </location>
</feature>
<comment type="similarity">
    <text evidence="1">Belongs to the Cyclase 1 superfamily.</text>
</comment>
<dbReference type="InterPro" id="IPR007325">
    <property type="entry name" value="KFase/CYL"/>
</dbReference>
<keyword evidence="5" id="KW-1185">Reference proteome</keyword>
<proteinExistence type="inferred from homology"/>
<dbReference type="Gene3D" id="3.50.30.50">
    <property type="entry name" value="Putative cyclase"/>
    <property type="match status" value="1"/>
</dbReference>
<evidence type="ECO:0000313" key="5">
    <source>
        <dbReference type="Proteomes" id="UP001050691"/>
    </source>
</evidence>
<dbReference type="GO" id="GO:0019441">
    <property type="term" value="P:L-tryptophan catabolic process to kynurenine"/>
    <property type="evidence" value="ECO:0007669"/>
    <property type="project" value="InterPro"/>
</dbReference>
<feature type="domain" description="Sld7 C-terminal" evidence="3">
    <location>
        <begin position="457"/>
        <end position="524"/>
    </location>
</feature>
<dbReference type="GO" id="GO:0004061">
    <property type="term" value="F:arylformamidase activity"/>
    <property type="evidence" value="ECO:0007669"/>
    <property type="project" value="InterPro"/>
</dbReference>
<name>A0AAV5A935_9AGAM</name>
<dbReference type="SUPFAM" id="SSF102198">
    <property type="entry name" value="Putative cyclase"/>
    <property type="match status" value="1"/>
</dbReference>
<evidence type="ECO:0000313" key="4">
    <source>
        <dbReference type="EMBL" id="GJJ08410.1"/>
    </source>
</evidence>
<gene>
    <name evidence="4" type="ORF">Clacol_002626</name>
</gene>
<dbReference type="Proteomes" id="UP001050691">
    <property type="component" value="Unassembled WGS sequence"/>
</dbReference>